<evidence type="ECO:0000313" key="1">
    <source>
        <dbReference type="EMBL" id="KAK3799969.1"/>
    </source>
</evidence>
<comment type="caution">
    <text evidence="1">The sequence shown here is derived from an EMBL/GenBank/DDBJ whole genome shotgun (WGS) entry which is preliminary data.</text>
</comment>
<name>A0AAE1B5V9_9GAST</name>
<dbReference type="Proteomes" id="UP001283361">
    <property type="component" value="Unassembled WGS sequence"/>
</dbReference>
<accession>A0AAE1B5V9</accession>
<keyword evidence="2" id="KW-1185">Reference proteome</keyword>
<dbReference type="AlphaFoldDB" id="A0AAE1B5V9"/>
<feature type="non-terminal residue" evidence="1">
    <location>
        <position position="1"/>
    </location>
</feature>
<evidence type="ECO:0000313" key="2">
    <source>
        <dbReference type="Proteomes" id="UP001283361"/>
    </source>
</evidence>
<organism evidence="1 2">
    <name type="scientific">Elysia crispata</name>
    <name type="common">lettuce slug</name>
    <dbReference type="NCBI Taxonomy" id="231223"/>
    <lineage>
        <taxon>Eukaryota</taxon>
        <taxon>Metazoa</taxon>
        <taxon>Spiralia</taxon>
        <taxon>Lophotrochozoa</taxon>
        <taxon>Mollusca</taxon>
        <taxon>Gastropoda</taxon>
        <taxon>Heterobranchia</taxon>
        <taxon>Euthyneura</taxon>
        <taxon>Panpulmonata</taxon>
        <taxon>Sacoglossa</taxon>
        <taxon>Placobranchoidea</taxon>
        <taxon>Plakobranchidae</taxon>
        <taxon>Elysia</taxon>
    </lineage>
</organism>
<proteinExistence type="predicted"/>
<protein>
    <submittedName>
        <fullName evidence="1">Uncharacterized protein</fullName>
    </submittedName>
</protein>
<gene>
    <name evidence="1" type="ORF">RRG08_035570</name>
</gene>
<dbReference type="EMBL" id="JAWDGP010000505">
    <property type="protein sequence ID" value="KAK3799969.1"/>
    <property type="molecule type" value="Genomic_DNA"/>
</dbReference>
<reference evidence="1" key="1">
    <citation type="journal article" date="2023" name="G3 (Bethesda)">
        <title>A reference genome for the long-term kleptoplast-retaining sea slug Elysia crispata morphotype clarki.</title>
        <authorList>
            <person name="Eastman K.E."/>
            <person name="Pendleton A.L."/>
            <person name="Shaikh M.A."/>
            <person name="Suttiyut T."/>
            <person name="Ogas R."/>
            <person name="Tomko P."/>
            <person name="Gavelis G."/>
            <person name="Widhalm J.R."/>
            <person name="Wisecaver J.H."/>
        </authorList>
    </citation>
    <scope>NUCLEOTIDE SEQUENCE</scope>
    <source>
        <strain evidence="1">ECLA1</strain>
    </source>
</reference>
<sequence length="61" mass="6763">NFGTKEQCLVSSTIMDIVLMKEQVTSAAWRSDMSWATKINLLIDQTEAAISSPEIASFLQL</sequence>